<dbReference type="WBParaSite" id="ES5_v2.g25940.t1">
    <property type="protein sequence ID" value="ES5_v2.g25940.t1"/>
    <property type="gene ID" value="ES5_v2.g25940"/>
</dbReference>
<reference evidence="2" key="1">
    <citation type="submission" date="2022-11" db="UniProtKB">
        <authorList>
            <consortium name="WormBaseParasite"/>
        </authorList>
    </citation>
    <scope>IDENTIFICATION</scope>
</reference>
<organism evidence="1 2">
    <name type="scientific">Panagrolaimus sp. ES5</name>
    <dbReference type="NCBI Taxonomy" id="591445"/>
    <lineage>
        <taxon>Eukaryota</taxon>
        <taxon>Metazoa</taxon>
        <taxon>Ecdysozoa</taxon>
        <taxon>Nematoda</taxon>
        <taxon>Chromadorea</taxon>
        <taxon>Rhabditida</taxon>
        <taxon>Tylenchina</taxon>
        <taxon>Panagrolaimomorpha</taxon>
        <taxon>Panagrolaimoidea</taxon>
        <taxon>Panagrolaimidae</taxon>
        <taxon>Panagrolaimus</taxon>
    </lineage>
</organism>
<name>A0AC34G861_9BILA</name>
<protein>
    <submittedName>
        <fullName evidence="2">Uncharacterized protein</fullName>
    </submittedName>
</protein>
<accession>A0AC34G861</accession>
<dbReference type="Proteomes" id="UP000887579">
    <property type="component" value="Unplaced"/>
</dbReference>
<evidence type="ECO:0000313" key="1">
    <source>
        <dbReference type="Proteomes" id="UP000887579"/>
    </source>
</evidence>
<evidence type="ECO:0000313" key="2">
    <source>
        <dbReference type="WBParaSite" id="ES5_v2.g25940.t1"/>
    </source>
</evidence>
<sequence length="425" mass="46898">SHENYDSRAENGPNGPNVKNFYDVQVGQLDELHTISAKLDNSEKVQRESKYDSKYYGIIQKIAIDSEKVQISLLGKNDELQIIYFVGFPNEIDEIKKVIEDRIEDFKAANESNVSAEDDIEQPVADKDCVEVDDSPASSSRDGNVSLNQHRDNKAFEVDLLLNKMDLNHIDLATEAMPSENLKAETRSGAADAVSNREKAEDMIESIISAEDDGEKPSADKDSVKVGSSPVSSSRDGNDSASLNQHRGEKLFSEADSLQFEAVKVGTTATPSDISAVASEKPPASPTSHTYSNSSDARDVSTEKGESQKDEKNKPFCSKVQLTSAQINALKSSTEKTGRMKNYFERAEIKKILEDFGLAVLPRNAGHWMDVISTGIYEVSRRKKFNIHIVFTILGDADNNYKIVVSSTSPPVNNIILEKIVKELE</sequence>
<proteinExistence type="predicted"/>